<feature type="transmembrane region" description="Helical" evidence="19">
    <location>
        <begin position="343"/>
        <end position="365"/>
    </location>
</feature>
<evidence type="ECO:0000256" key="9">
    <source>
        <dbReference type="ARBA" id="ARBA00022777"/>
    </source>
</evidence>
<dbReference type="SUPFAM" id="SSF56112">
    <property type="entry name" value="Protein kinase-like (PK-like)"/>
    <property type="match status" value="1"/>
</dbReference>
<dbReference type="Gene3D" id="2.10.25.10">
    <property type="entry name" value="Laminin"/>
    <property type="match status" value="1"/>
</dbReference>
<name>A0A7J6G1R6_CANSA</name>
<dbReference type="GO" id="GO:0005509">
    <property type="term" value="F:calcium ion binding"/>
    <property type="evidence" value="ECO:0007669"/>
    <property type="project" value="InterPro"/>
</dbReference>
<dbReference type="Proteomes" id="UP000525078">
    <property type="component" value="Unassembled WGS sequence"/>
</dbReference>
<evidence type="ECO:0000256" key="20">
    <source>
        <dbReference type="SAM" id="SignalP"/>
    </source>
</evidence>
<keyword evidence="6 20" id="KW-0732">Signal</keyword>
<feature type="domain" description="Protein kinase" evidence="21">
    <location>
        <begin position="416"/>
        <end position="690"/>
    </location>
</feature>
<feature type="binding site" evidence="18">
    <location>
        <position position="445"/>
    </location>
    <ligand>
        <name>ATP</name>
        <dbReference type="ChEBI" id="CHEBI:30616"/>
    </ligand>
</feature>
<dbReference type="PANTHER" id="PTHR27005:SF283">
    <property type="entry name" value="OS02G0633066 PROTEIN"/>
    <property type="match status" value="1"/>
</dbReference>
<dbReference type="InterPro" id="IPR018097">
    <property type="entry name" value="EGF_Ca-bd_CS"/>
</dbReference>
<dbReference type="Pfam" id="PF07714">
    <property type="entry name" value="PK_Tyr_Ser-Thr"/>
    <property type="match status" value="1"/>
</dbReference>
<keyword evidence="5 19" id="KW-0812">Transmembrane</keyword>
<dbReference type="FunFam" id="2.10.25.10:FF:000017">
    <property type="entry name" value="latent-transforming growth factor beta-binding protein 4 isoform X1"/>
    <property type="match status" value="1"/>
</dbReference>
<dbReference type="SMART" id="SM00181">
    <property type="entry name" value="EGF"/>
    <property type="match status" value="2"/>
</dbReference>
<keyword evidence="10 18" id="KW-0067">ATP-binding</keyword>
<gene>
    <name evidence="23" type="ORF">F8388_022647</name>
</gene>
<evidence type="ECO:0000256" key="10">
    <source>
        <dbReference type="ARBA" id="ARBA00022840"/>
    </source>
</evidence>
<evidence type="ECO:0000256" key="2">
    <source>
        <dbReference type="ARBA" id="ARBA00022527"/>
    </source>
</evidence>
<dbReference type="InterPro" id="IPR011009">
    <property type="entry name" value="Kinase-like_dom_sf"/>
</dbReference>
<dbReference type="Gene3D" id="3.30.200.20">
    <property type="entry name" value="Phosphorylase Kinase, domain 1"/>
    <property type="match status" value="1"/>
</dbReference>
<dbReference type="PROSITE" id="PS00010">
    <property type="entry name" value="ASX_HYDROXYL"/>
    <property type="match status" value="1"/>
</dbReference>
<dbReference type="SUPFAM" id="SSF57196">
    <property type="entry name" value="EGF/Laminin"/>
    <property type="match status" value="1"/>
</dbReference>
<keyword evidence="13" id="KW-1015">Disulfide bond</keyword>
<accession>A0A7J6G1R6</accession>
<dbReference type="SMART" id="SM00179">
    <property type="entry name" value="EGF_CA"/>
    <property type="match status" value="2"/>
</dbReference>
<organism evidence="23 24">
    <name type="scientific">Cannabis sativa</name>
    <name type="common">Hemp</name>
    <name type="synonym">Marijuana</name>
    <dbReference type="NCBI Taxonomy" id="3483"/>
    <lineage>
        <taxon>Eukaryota</taxon>
        <taxon>Viridiplantae</taxon>
        <taxon>Streptophyta</taxon>
        <taxon>Embryophyta</taxon>
        <taxon>Tracheophyta</taxon>
        <taxon>Spermatophyta</taxon>
        <taxon>Magnoliopsida</taxon>
        <taxon>eudicotyledons</taxon>
        <taxon>Gunneridae</taxon>
        <taxon>Pentapetalae</taxon>
        <taxon>rosids</taxon>
        <taxon>fabids</taxon>
        <taxon>Rosales</taxon>
        <taxon>Cannabaceae</taxon>
        <taxon>Cannabis</taxon>
    </lineage>
</organism>
<dbReference type="InterPro" id="IPR045274">
    <property type="entry name" value="WAK-like"/>
</dbReference>
<keyword evidence="7" id="KW-0677">Repeat</keyword>
<evidence type="ECO:0000256" key="6">
    <source>
        <dbReference type="ARBA" id="ARBA00022729"/>
    </source>
</evidence>
<dbReference type="InterPro" id="IPR000152">
    <property type="entry name" value="EGF-type_Asp/Asn_hydroxyl_site"/>
</dbReference>
<dbReference type="PROSITE" id="PS00107">
    <property type="entry name" value="PROTEIN_KINASE_ATP"/>
    <property type="match status" value="1"/>
</dbReference>
<dbReference type="EMBL" id="JAATIP010000083">
    <property type="protein sequence ID" value="KAF4376931.1"/>
    <property type="molecule type" value="Genomic_DNA"/>
</dbReference>
<evidence type="ECO:0000256" key="12">
    <source>
        <dbReference type="ARBA" id="ARBA00023136"/>
    </source>
</evidence>
<dbReference type="CDD" id="cd00054">
    <property type="entry name" value="EGF_CA"/>
    <property type="match status" value="1"/>
</dbReference>
<comment type="subcellular location">
    <subcellularLocation>
        <location evidence="1">Membrane</location>
        <topology evidence="1">Single-pass type I membrane protein</topology>
    </subcellularLocation>
</comment>
<dbReference type="GO" id="GO:0007166">
    <property type="term" value="P:cell surface receptor signaling pathway"/>
    <property type="evidence" value="ECO:0007669"/>
    <property type="project" value="InterPro"/>
</dbReference>
<evidence type="ECO:0000256" key="5">
    <source>
        <dbReference type="ARBA" id="ARBA00022692"/>
    </source>
</evidence>
<dbReference type="PROSITE" id="PS50026">
    <property type="entry name" value="EGF_3"/>
    <property type="match status" value="1"/>
</dbReference>
<feature type="domain" description="EGF-like" evidence="22">
    <location>
        <begin position="289"/>
        <end position="329"/>
    </location>
</feature>
<dbReference type="PROSITE" id="PS00108">
    <property type="entry name" value="PROTEIN_KINASE_ST"/>
    <property type="match status" value="1"/>
</dbReference>
<evidence type="ECO:0000256" key="1">
    <source>
        <dbReference type="ARBA" id="ARBA00004479"/>
    </source>
</evidence>
<evidence type="ECO:0000313" key="24">
    <source>
        <dbReference type="Proteomes" id="UP000525078"/>
    </source>
</evidence>
<evidence type="ECO:0000256" key="16">
    <source>
        <dbReference type="ARBA" id="ARBA00047951"/>
    </source>
</evidence>
<reference evidence="23 24" key="1">
    <citation type="journal article" date="2020" name="bioRxiv">
        <title>Sequence and annotation of 42 cannabis genomes reveals extensive copy number variation in cannabinoid synthesis and pathogen resistance genes.</title>
        <authorList>
            <person name="Mckernan K.J."/>
            <person name="Helbert Y."/>
            <person name="Kane L.T."/>
            <person name="Ebling H."/>
            <person name="Zhang L."/>
            <person name="Liu B."/>
            <person name="Eaton Z."/>
            <person name="Mclaughlin S."/>
            <person name="Kingan S."/>
            <person name="Baybayan P."/>
            <person name="Concepcion G."/>
            <person name="Jordan M."/>
            <person name="Riva A."/>
            <person name="Barbazuk W."/>
            <person name="Harkins T."/>
        </authorList>
    </citation>
    <scope>NUCLEOTIDE SEQUENCE [LARGE SCALE GENOMIC DNA]</scope>
    <source>
        <strain evidence="24">cv. Jamaican Lion 4</strain>
        <tissue evidence="23">Leaf</tissue>
    </source>
</reference>
<comment type="caution">
    <text evidence="17">Lacks conserved residue(s) required for the propagation of feature annotation.</text>
</comment>
<dbReference type="CDD" id="cd14066">
    <property type="entry name" value="STKc_IRAK"/>
    <property type="match status" value="1"/>
</dbReference>
<dbReference type="InterPro" id="IPR000742">
    <property type="entry name" value="EGF"/>
</dbReference>
<dbReference type="GO" id="GO:0005524">
    <property type="term" value="F:ATP binding"/>
    <property type="evidence" value="ECO:0007669"/>
    <property type="project" value="UniProtKB-UniRule"/>
</dbReference>
<dbReference type="Pfam" id="PF13947">
    <property type="entry name" value="GUB_WAK_bind"/>
    <property type="match status" value="1"/>
</dbReference>
<dbReference type="PROSITE" id="PS01186">
    <property type="entry name" value="EGF_2"/>
    <property type="match status" value="2"/>
</dbReference>
<sequence length="751" mass="84648">MELINKFILCAMLMINVAFCSNNSSIPTHISGCTNQLCGDFEIPYPFGLDKGCFMEPPYLFQIYCKNSKPYLFNSGFSVSKLSVAAGEVTLMLPIAQDCYTENGTQLKNNVSDFNQAFNQYFSVSFVRNKFYSIGCDNLATINGFRGDNNYTTGCISSCSYAHEVDLKSCSGVGCCKTSIPSGLNSYRFSLRSNNHHRSVWSFNPCSYSFFMEETEFNFSKLEEFTNLTQVPVMVDFAVGFESCEVAKKNMTSYACKENTVCVDSIPRDGYLCWCSKGYEGNPFLGCTDVDECKKEPNLCKNGICQNTPGSFKCLCQKGYLPQNETICSLDVKDNSRNRIVDYIIVSVSMGFVAIMATIGLMFWGMKKRKLTKLREKFFEQNGGIMLQQRFSSHRGSKDTTKIFTLEEIKKATNNFHESRILGEGGYGIVYKGELMENKFVAIKKSKVGIQTQIEQFINEMIVLMQINHKNVVKLFGCCLETEVPLLVYEFITNGNLFEHIQNISNEFSPLSWELRLKIASETAGALAYLHSQTITQIIHRDVKTANILLDENYTAKVSDFGASRLNPLDQDQLQTLVQGTFGYLDPEYMYSSNLTDKSDVYSFGVVLAELLTSMKAIDFRRDENDRNLANYFVSALKGDRILDIFDADIVSDANVKALMEVANLAGRCLRVKSDERPTMKEVAMELEGLRAMEKHQQREANFPTGETKYLVESPLYPNCIHNVDGESINNTSADYVNIQNELLNSYNSGR</sequence>
<dbReference type="PROSITE" id="PS01187">
    <property type="entry name" value="EGF_CA"/>
    <property type="match status" value="1"/>
</dbReference>
<dbReference type="GO" id="GO:0005886">
    <property type="term" value="C:plasma membrane"/>
    <property type="evidence" value="ECO:0007669"/>
    <property type="project" value="TreeGrafter"/>
</dbReference>
<evidence type="ECO:0000313" key="23">
    <source>
        <dbReference type="EMBL" id="KAF4376931.1"/>
    </source>
</evidence>
<dbReference type="InterPro" id="IPR025287">
    <property type="entry name" value="WAK_GUB"/>
</dbReference>
<keyword evidence="11 19" id="KW-1133">Transmembrane helix</keyword>
<comment type="catalytic activity">
    <reaction evidence="16">
        <text>L-threonyl-[protein] + ATP = O-phospho-L-threonyl-[protein] + ADP + H(+)</text>
        <dbReference type="Rhea" id="RHEA:46608"/>
        <dbReference type="Rhea" id="RHEA-COMP:11060"/>
        <dbReference type="Rhea" id="RHEA-COMP:11605"/>
        <dbReference type="ChEBI" id="CHEBI:15378"/>
        <dbReference type="ChEBI" id="CHEBI:30013"/>
        <dbReference type="ChEBI" id="CHEBI:30616"/>
        <dbReference type="ChEBI" id="CHEBI:61977"/>
        <dbReference type="ChEBI" id="CHEBI:456216"/>
    </reaction>
</comment>
<protein>
    <submittedName>
        <fullName evidence="23">Uncharacterized protein</fullName>
    </submittedName>
</protein>
<evidence type="ECO:0000256" key="3">
    <source>
        <dbReference type="ARBA" id="ARBA00022536"/>
    </source>
</evidence>
<dbReference type="InterPro" id="IPR001881">
    <property type="entry name" value="EGF-like_Ca-bd_dom"/>
</dbReference>
<dbReference type="FunFam" id="3.30.200.20:FF:000043">
    <property type="entry name" value="Wall-associated receptor kinase 2"/>
    <property type="match status" value="1"/>
</dbReference>
<keyword evidence="3 17" id="KW-0245">EGF-like domain</keyword>
<comment type="caution">
    <text evidence="23">The sequence shown here is derived from an EMBL/GenBank/DDBJ whole genome shotgun (WGS) entry which is preliminary data.</text>
</comment>
<dbReference type="PROSITE" id="PS50011">
    <property type="entry name" value="PROTEIN_KINASE_DOM"/>
    <property type="match status" value="1"/>
</dbReference>
<dbReference type="InterPro" id="IPR017441">
    <property type="entry name" value="Protein_kinase_ATP_BS"/>
</dbReference>
<dbReference type="InterPro" id="IPR000719">
    <property type="entry name" value="Prot_kinase_dom"/>
</dbReference>
<evidence type="ECO:0000256" key="19">
    <source>
        <dbReference type="SAM" id="Phobius"/>
    </source>
</evidence>
<proteinExistence type="predicted"/>
<keyword evidence="14" id="KW-0325">Glycoprotein</keyword>
<evidence type="ECO:0000259" key="21">
    <source>
        <dbReference type="PROSITE" id="PS50011"/>
    </source>
</evidence>
<feature type="signal peptide" evidence="20">
    <location>
        <begin position="1"/>
        <end position="20"/>
    </location>
</feature>
<keyword evidence="2" id="KW-0723">Serine/threonine-protein kinase</keyword>
<evidence type="ECO:0000256" key="7">
    <source>
        <dbReference type="ARBA" id="ARBA00022737"/>
    </source>
</evidence>
<dbReference type="InterPro" id="IPR008271">
    <property type="entry name" value="Ser/Thr_kinase_AS"/>
</dbReference>
<keyword evidence="4" id="KW-0808">Transferase</keyword>
<dbReference type="InterPro" id="IPR001245">
    <property type="entry name" value="Ser-Thr/Tyr_kinase_cat_dom"/>
</dbReference>
<evidence type="ECO:0000256" key="13">
    <source>
        <dbReference type="ARBA" id="ARBA00023157"/>
    </source>
</evidence>
<dbReference type="FunFam" id="1.10.510.10:FF:000084">
    <property type="entry name" value="Wall-associated receptor kinase 2"/>
    <property type="match status" value="1"/>
</dbReference>
<dbReference type="PANTHER" id="PTHR27005">
    <property type="entry name" value="WALL-ASSOCIATED RECEPTOR KINASE-LIKE 21"/>
    <property type="match status" value="1"/>
</dbReference>
<evidence type="ECO:0000259" key="22">
    <source>
        <dbReference type="PROSITE" id="PS50026"/>
    </source>
</evidence>
<dbReference type="Gene3D" id="1.10.510.10">
    <property type="entry name" value="Transferase(Phosphotransferase) domain 1"/>
    <property type="match status" value="1"/>
</dbReference>
<dbReference type="GO" id="GO:0030247">
    <property type="term" value="F:polysaccharide binding"/>
    <property type="evidence" value="ECO:0007669"/>
    <property type="project" value="InterPro"/>
</dbReference>
<evidence type="ECO:0000256" key="8">
    <source>
        <dbReference type="ARBA" id="ARBA00022741"/>
    </source>
</evidence>
<comment type="catalytic activity">
    <reaction evidence="15">
        <text>L-seryl-[protein] + ATP = O-phospho-L-seryl-[protein] + ADP + H(+)</text>
        <dbReference type="Rhea" id="RHEA:17989"/>
        <dbReference type="Rhea" id="RHEA-COMP:9863"/>
        <dbReference type="Rhea" id="RHEA-COMP:11604"/>
        <dbReference type="ChEBI" id="CHEBI:15378"/>
        <dbReference type="ChEBI" id="CHEBI:29999"/>
        <dbReference type="ChEBI" id="CHEBI:30616"/>
        <dbReference type="ChEBI" id="CHEBI:83421"/>
        <dbReference type="ChEBI" id="CHEBI:456216"/>
    </reaction>
</comment>
<evidence type="ECO:0000256" key="15">
    <source>
        <dbReference type="ARBA" id="ARBA00047558"/>
    </source>
</evidence>
<keyword evidence="12 19" id="KW-0472">Membrane</keyword>
<keyword evidence="9" id="KW-0418">Kinase</keyword>
<feature type="chain" id="PRO_5029487238" evidence="20">
    <location>
        <begin position="21"/>
        <end position="751"/>
    </location>
</feature>
<evidence type="ECO:0000256" key="17">
    <source>
        <dbReference type="PROSITE-ProRule" id="PRU00076"/>
    </source>
</evidence>
<evidence type="ECO:0000256" key="4">
    <source>
        <dbReference type="ARBA" id="ARBA00022679"/>
    </source>
</evidence>
<dbReference type="GO" id="GO:0004674">
    <property type="term" value="F:protein serine/threonine kinase activity"/>
    <property type="evidence" value="ECO:0007669"/>
    <property type="project" value="UniProtKB-KW"/>
</dbReference>
<evidence type="ECO:0000256" key="11">
    <source>
        <dbReference type="ARBA" id="ARBA00022989"/>
    </source>
</evidence>
<keyword evidence="8 18" id="KW-0547">Nucleotide-binding</keyword>
<dbReference type="Pfam" id="PF07645">
    <property type="entry name" value="EGF_CA"/>
    <property type="match status" value="1"/>
</dbReference>
<dbReference type="AlphaFoldDB" id="A0A7J6G1R6"/>
<dbReference type="SMART" id="SM00220">
    <property type="entry name" value="S_TKc"/>
    <property type="match status" value="1"/>
</dbReference>
<evidence type="ECO:0000256" key="14">
    <source>
        <dbReference type="ARBA" id="ARBA00023180"/>
    </source>
</evidence>
<evidence type="ECO:0000256" key="18">
    <source>
        <dbReference type="PROSITE-ProRule" id="PRU10141"/>
    </source>
</evidence>
<dbReference type="InterPro" id="IPR049883">
    <property type="entry name" value="NOTCH1_EGF-like"/>
</dbReference>